<feature type="compositionally biased region" description="Low complexity" evidence="1">
    <location>
        <begin position="1366"/>
        <end position="1381"/>
    </location>
</feature>
<feature type="compositionally biased region" description="Low complexity" evidence="1">
    <location>
        <begin position="9"/>
        <end position="26"/>
    </location>
</feature>
<dbReference type="OrthoDB" id="2804229at2759"/>
<feature type="region of interest" description="Disordered" evidence="1">
    <location>
        <begin position="62"/>
        <end position="318"/>
    </location>
</feature>
<feature type="compositionally biased region" description="Basic and acidic residues" evidence="1">
    <location>
        <begin position="719"/>
        <end position="737"/>
    </location>
</feature>
<feature type="compositionally biased region" description="Basic and acidic residues" evidence="1">
    <location>
        <begin position="357"/>
        <end position="374"/>
    </location>
</feature>
<feature type="region of interest" description="Disordered" evidence="1">
    <location>
        <begin position="1555"/>
        <end position="1655"/>
    </location>
</feature>
<proteinExistence type="predicted"/>
<dbReference type="STRING" id="47428.A0A284QN06"/>
<protein>
    <submittedName>
        <fullName evidence="2">Uncharacterized protein</fullName>
    </submittedName>
</protein>
<feature type="compositionally biased region" description="Acidic residues" evidence="1">
    <location>
        <begin position="136"/>
        <end position="151"/>
    </location>
</feature>
<feature type="region of interest" description="Disordered" evidence="1">
    <location>
        <begin position="1669"/>
        <end position="1722"/>
    </location>
</feature>
<feature type="compositionally biased region" description="Low complexity" evidence="1">
    <location>
        <begin position="994"/>
        <end position="1016"/>
    </location>
</feature>
<feature type="region of interest" description="Disordered" evidence="1">
    <location>
        <begin position="357"/>
        <end position="386"/>
    </location>
</feature>
<feature type="compositionally biased region" description="Low complexity" evidence="1">
    <location>
        <begin position="1564"/>
        <end position="1584"/>
    </location>
</feature>
<feature type="compositionally biased region" description="Polar residues" evidence="1">
    <location>
        <begin position="1024"/>
        <end position="1033"/>
    </location>
</feature>
<feature type="compositionally biased region" description="Basic and acidic residues" evidence="1">
    <location>
        <begin position="1063"/>
        <end position="1091"/>
    </location>
</feature>
<dbReference type="EMBL" id="FUEG01000001">
    <property type="protein sequence ID" value="SJK97844.1"/>
    <property type="molecule type" value="Genomic_DNA"/>
</dbReference>
<feature type="compositionally biased region" description="Basic residues" evidence="1">
    <location>
        <begin position="1687"/>
        <end position="1696"/>
    </location>
</feature>
<feature type="compositionally biased region" description="Acidic residues" evidence="1">
    <location>
        <begin position="92"/>
        <end position="102"/>
    </location>
</feature>
<keyword evidence="3" id="KW-1185">Reference proteome</keyword>
<feature type="region of interest" description="Disordered" evidence="1">
    <location>
        <begin position="907"/>
        <end position="942"/>
    </location>
</feature>
<gene>
    <name evidence="2" type="ORF">ARMOST_01099</name>
</gene>
<dbReference type="Proteomes" id="UP000219338">
    <property type="component" value="Unassembled WGS sequence"/>
</dbReference>
<feature type="region of interest" description="Disordered" evidence="1">
    <location>
        <begin position="975"/>
        <end position="1441"/>
    </location>
</feature>
<feature type="region of interest" description="Disordered" evidence="1">
    <location>
        <begin position="710"/>
        <end position="737"/>
    </location>
</feature>
<feature type="compositionally biased region" description="Acidic residues" evidence="1">
    <location>
        <begin position="159"/>
        <end position="171"/>
    </location>
</feature>
<feature type="compositionally biased region" description="Basic and acidic residues" evidence="1">
    <location>
        <begin position="62"/>
        <end position="71"/>
    </location>
</feature>
<feature type="compositionally biased region" description="Polar residues" evidence="1">
    <location>
        <begin position="1211"/>
        <end position="1232"/>
    </location>
</feature>
<reference evidence="3" key="1">
    <citation type="journal article" date="2017" name="Nat. Ecol. Evol.">
        <title>Genome expansion and lineage-specific genetic innovations in the forest pathogenic fungi Armillaria.</title>
        <authorList>
            <person name="Sipos G."/>
            <person name="Prasanna A.N."/>
            <person name="Walter M.C."/>
            <person name="O'Connor E."/>
            <person name="Balint B."/>
            <person name="Krizsan K."/>
            <person name="Kiss B."/>
            <person name="Hess J."/>
            <person name="Varga T."/>
            <person name="Slot J."/>
            <person name="Riley R."/>
            <person name="Boka B."/>
            <person name="Rigling D."/>
            <person name="Barry K."/>
            <person name="Lee J."/>
            <person name="Mihaltcheva S."/>
            <person name="LaButti K."/>
            <person name="Lipzen A."/>
            <person name="Waldron R."/>
            <person name="Moloney N.M."/>
            <person name="Sperisen C."/>
            <person name="Kredics L."/>
            <person name="Vagvoelgyi C."/>
            <person name="Patrignani A."/>
            <person name="Fitzpatrick D."/>
            <person name="Nagy I."/>
            <person name="Doyle S."/>
            <person name="Anderson J.B."/>
            <person name="Grigoriev I.V."/>
            <person name="Gueldener U."/>
            <person name="Muensterkoetter M."/>
            <person name="Nagy L.G."/>
        </authorList>
    </citation>
    <scope>NUCLEOTIDE SEQUENCE [LARGE SCALE GENOMIC DNA]</scope>
    <source>
        <strain evidence="3">C18/9</strain>
    </source>
</reference>
<feature type="compositionally biased region" description="Basic residues" evidence="1">
    <location>
        <begin position="1644"/>
        <end position="1654"/>
    </location>
</feature>
<feature type="region of interest" description="Disordered" evidence="1">
    <location>
        <begin position="666"/>
        <end position="686"/>
    </location>
</feature>
<evidence type="ECO:0000313" key="2">
    <source>
        <dbReference type="EMBL" id="SJK97844.1"/>
    </source>
</evidence>
<feature type="compositionally biased region" description="Acidic residues" evidence="1">
    <location>
        <begin position="255"/>
        <end position="266"/>
    </location>
</feature>
<accession>A0A284QN06</accession>
<feature type="compositionally biased region" description="Acidic residues" evidence="1">
    <location>
        <begin position="203"/>
        <end position="223"/>
    </location>
</feature>
<organism evidence="2 3">
    <name type="scientific">Armillaria ostoyae</name>
    <name type="common">Armillaria root rot fungus</name>
    <dbReference type="NCBI Taxonomy" id="47428"/>
    <lineage>
        <taxon>Eukaryota</taxon>
        <taxon>Fungi</taxon>
        <taxon>Dikarya</taxon>
        <taxon>Basidiomycota</taxon>
        <taxon>Agaricomycotina</taxon>
        <taxon>Agaricomycetes</taxon>
        <taxon>Agaricomycetidae</taxon>
        <taxon>Agaricales</taxon>
        <taxon>Marasmiineae</taxon>
        <taxon>Physalacriaceae</taxon>
        <taxon>Armillaria</taxon>
    </lineage>
</organism>
<feature type="compositionally biased region" description="Acidic residues" evidence="1">
    <location>
        <begin position="178"/>
        <end position="193"/>
    </location>
</feature>
<feature type="compositionally biased region" description="Polar residues" evidence="1">
    <location>
        <begin position="225"/>
        <end position="235"/>
    </location>
</feature>
<feature type="compositionally biased region" description="Polar residues" evidence="1">
    <location>
        <begin position="1191"/>
        <end position="1200"/>
    </location>
</feature>
<feature type="compositionally biased region" description="Polar residues" evidence="1">
    <location>
        <begin position="1147"/>
        <end position="1157"/>
    </location>
</feature>
<feature type="region of interest" description="Disordered" evidence="1">
    <location>
        <begin position="1"/>
        <end position="36"/>
    </location>
</feature>
<sequence length="1722" mass="186343">MTTPRASWSTAHPSSATLASLTSTATRTKPAPIYNPYDKFTKPQFDAWIDDLTGTLRRALGHIDDGGREDSLVASDESSMGHIDAEQASESSEVDGDIEDSFAELKARRASRKGKARDPREGPGLFSGRGNGSYEEPIDLASDSEDEEAQVEELARVIDDDDYGSGWEEQDERAQSEQDAEDVDPETDAEVDYQGEANHDEEAGSDLEEGNEAYDEDEDEEQPDLWTTDQSSSPPVQYEVLDADDEDHVEKSDEPEVIELLSDEEISIAGSFPPARGESEEHSDADVDEEDRDQGAHEDAAVSPDIYDFDDDDEQPLYGDTAFPSTVSGYPFLHEPVEIMDPWVRPQQYANDLYKGGDHLPEPETHPSPHKLGETDVTSTSITPQREVDEDTMLFEVSRHKSPEATSHLRSPFDASYLQYDPDSIGSTNKKEYYAHRDEYQQTVTSLFSNEDMANRRPDERHLDTDNDVTALNINLEGPSNDSMEDLPLSAGDVCDEIGESNNHTASPELAVPEKQHHELPAVPLANPVDEIIFDLYGDLKTGNDGLTVEVTGQPVSGPVPDHEDVANVQHSQDVPMSPELALREGRVYRCSFYVLAYDRTLDHESDPLHLSIEPGLDAEVSAVAELEAHLNPDVAAGLAHHQPFESEFPLPEGQSLPPFVTPDIAPVEGSNELQDGRDAEEPAFLPTPPADEPTITSEEISSALNQVYGTLDDTGAGDDSKQEEAKHEPSPVPEAVDHDTMSIHEENPKLVGIDIPVIVEPAAVHTGAATDIVVELKEDYGGREVVAPAEISSQEVIAAADNHPTVIPQTQADNISSVVDEVPTATSAASKFIVDTDKTPSEDSPIVVVDEMCTALLNDGPADVIDSVSAALPHGSPTLPFEEGLASEPPLVVAVGDHADVRVDNNRVDSSVPPTNEIPAVLVDDGATASDEQSSARSVDDNPSILLDTIATGPVDALVPTDKAHTVDADMAVDVLPQPPDGLDVVETEDTTDTSPIAAPADIASSPPASSGSPAPADPHTPPTQLKIQTGFSPLFTPHTHIKRRPPGLMTTPPSSEGYSSDDVRSPSQRDGEENQHGSDLEQDRTHDPAGDQITIDSQDAVAGMKSSESTPFRPRRESLTRTPQVVPTTRARAKSVLQPDPYPYSLSTPGVTQYLSKPGSDEVSEDENENDLSNTSSSSNDRELESSNQDIHASQNVPEPTVGAHVPSEKSSISTNIQTFKDNISPTQPIKFSDDSALIGPLSPIEDLTDIESSPKKPNGVPSITSRRIPQVMIKTDVSSAKHHDQKVLNAGSPTVDRNDAQGSTSTKRKRKSSGPTRLTHTLSSKKKGKWKEDPSGSPAPSDALSPGGLATKLLTYSRKRSVSRASSSTPSEASVSTSQVPPTPTRPANALHRPPVHYPPALLHGHSTQPRSVRHRHHLPTAGPSRASSTSSLDRPLYYSSPVTRSNCRYRHISLPKVEGGPRISFLVPGCSLGDTELMEDEEIVDHGDATTEDSRRVVPDIENLDFSPYLIGVLRQLVGVDLLREQEIYYLCAVGEDPRLVQKKKADRFTVNRMGESSNSPRPLSESVRSPSSSIRPPASGASIVSTSPGIVVKKEDDGYESSMSLSTVESHTEAPAPRPTKRQKTSVDTPPPSASTSRTKMKGPTKRSLKPIAYISAPVVTVPEEEDSDLSGDELPFDHRPKAPRAKGLKRARTDMRADEEEGRRFKKLKGRLSDIH</sequence>
<name>A0A284QN06_ARMOS</name>
<evidence type="ECO:0000256" key="1">
    <source>
        <dbReference type="SAM" id="MobiDB-lite"/>
    </source>
</evidence>
<evidence type="ECO:0000313" key="3">
    <source>
        <dbReference type="Proteomes" id="UP000219338"/>
    </source>
</evidence>